<name>A0A1S2YX00_CICAR</name>
<keyword evidence="3" id="KW-0496">Mitochondrion</keyword>
<dbReference type="OrthoDB" id="428658at2759"/>
<protein>
    <submittedName>
        <fullName evidence="7">RNA pseudouridine synthase 4, mitochondrial</fullName>
    </submittedName>
</protein>
<reference evidence="7" key="2">
    <citation type="submission" date="2025-08" db="UniProtKB">
        <authorList>
            <consortium name="RefSeq"/>
        </authorList>
    </citation>
    <scope>IDENTIFICATION</scope>
    <source>
        <tissue evidence="7">Etiolated seedlings</tissue>
    </source>
</reference>
<reference evidence="6" key="1">
    <citation type="journal article" date="2013" name="Nat. Biotechnol.">
        <title>Draft genome sequence of chickpea (Cicer arietinum) provides a resource for trait improvement.</title>
        <authorList>
            <person name="Varshney R.K."/>
            <person name="Song C."/>
            <person name="Saxena R.K."/>
            <person name="Azam S."/>
            <person name="Yu S."/>
            <person name="Sharpe A.G."/>
            <person name="Cannon S."/>
            <person name="Baek J."/>
            <person name="Rosen B.D."/>
            <person name="Tar'an B."/>
            <person name="Millan T."/>
            <person name="Zhang X."/>
            <person name="Ramsay L.D."/>
            <person name="Iwata A."/>
            <person name="Wang Y."/>
            <person name="Nelson W."/>
            <person name="Farmer A.D."/>
            <person name="Gaur P.M."/>
            <person name="Soderlund C."/>
            <person name="Penmetsa R.V."/>
            <person name="Xu C."/>
            <person name="Bharti A.K."/>
            <person name="He W."/>
            <person name="Winter P."/>
            <person name="Zhao S."/>
            <person name="Hane J.K."/>
            <person name="Carrasquilla-Garcia N."/>
            <person name="Condie J.A."/>
            <person name="Upadhyaya H.D."/>
            <person name="Luo M.C."/>
            <person name="Thudi M."/>
            <person name="Gowda C.L."/>
            <person name="Singh N.P."/>
            <person name="Lichtenzveig J."/>
            <person name="Gali K.K."/>
            <person name="Rubio J."/>
            <person name="Nadarajan N."/>
            <person name="Dolezel J."/>
            <person name="Bansal K.C."/>
            <person name="Xu X."/>
            <person name="Edwards D."/>
            <person name="Zhang G."/>
            <person name="Kahl G."/>
            <person name="Gil J."/>
            <person name="Singh K.B."/>
            <person name="Datta S.K."/>
            <person name="Jackson S.A."/>
            <person name="Wang J."/>
            <person name="Cook D.R."/>
        </authorList>
    </citation>
    <scope>NUCLEOTIDE SEQUENCE [LARGE SCALE GENOMIC DNA]</scope>
    <source>
        <strain evidence="6">cv. CDC Frontier</strain>
    </source>
</reference>
<dbReference type="GO" id="GO:0003723">
    <property type="term" value="F:RNA binding"/>
    <property type="evidence" value="ECO:0007669"/>
    <property type="project" value="InterPro"/>
</dbReference>
<comment type="similarity">
    <text evidence="2">Belongs to the pseudouridine synthase RluA family.</text>
</comment>
<dbReference type="STRING" id="3827.A0A1S2YX00"/>
<dbReference type="GO" id="GO:0005739">
    <property type="term" value="C:mitochondrion"/>
    <property type="evidence" value="ECO:0007669"/>
    <property type="project" value="UniProtKB-SubCell"/>
</dbReference>
<evidence type="ECO:0000259" key="5">
    <source>
        <dbReference type="Pfam" id="PF00849"/>
    </source>
</evidence>
<evidence type="ECO:0000313" key="6">
    <source>
        <dbReference type="Proteomes" id="UP000087171"/>
    </source>
</evidence>
<dbReference type="KEGG" id="cam:101490874"/>
<dbReference type="InterPro" id="IPR006145">
    <property type="entry name" value="PsdUridine_synth_RsuA/RluA"/>
</dbReference>
<evidence type="ECO:0000256" key="3">
    <source>
        <dbReference type="ARBA" id="ARBA00023128"/>
    </source>
</evidence>
<gene>
    <name evidence="7" type="primary">LOC101490874</name>
</gene>
<dbReference type="GeneID" id="101490874"/>
<dbReference type="RefSeq" id="XP_004511295.1">
    <property type="nucleotide sequence ID" value="XM_004511238.3"/>
</dbReference>
<dbReference type="Pfam" id="PF00849">
    <property type="entry name" value="PseudoU_synth_2"/>
    <property type="match status" value="1"/>
</dbReference>
<evidence type="ECO:0000313" key="7">
    <source>
        <dbReference type="RefSeq" id="XP_004511295.1"/>
    </source>
</evidence>
<dbReference type="GO" id="GO:0000455">
    <property type="term" value="P:enzyme-directed rRNA pseudouridine synthesis"/>
    <property type="evidence" value="ECO:0007669"/>
    <property type="project" value="TreeGrafter"/>
</dbReference>
<dbReference type="SUPFAM" id="SSF55120">
    <property type="entry name" value="Pseudouridine synthase"/>
    <property type="match status" value="1"/>
</dbReference>
<dbReference type="PANTHER" id="PTHR21600">
    <property type="entry name" value="MITOCHONDRIAL RNA PSEUDOURIDINE SYNTHASE"/>
    <property type="match status" value="1"/>
</dbReference>
<accession>A0A1S2YX00</accession>
<keyword evidence="4" id="KW-0413">Isomerase</keyword>
<evidence type="ECO:0000256" key="1">
    <source>
        <dbReference type="ARBA" id="ARBA00004173"/>
    </source>
</evidence>
<organism evidence="6 7">
    <name type="scientific">Cicer arietinum</name>
    <name type="common">Chickpea</name>
    <name type="synonym">Garbanzo</name>
    <dbReference type="NCBI Taxonomy" id="3827"/>
    <lineage>
        <taxon>Eukaryota</taxon>
        <taxon>Viridiplantae</taxon>
        <taxon>Streptophyta</taxon>
        <taxon>Embryophyta</taxon>
        <taxon>Tracheophyta</taxon>
        <taxon>Spermatophyta</taxon>
        <taxon>Magnoliopsida</taxon>
        <taxon>eudicotyledons</taxon>
        <taxon>Gunneridae</taxon>
        <taxon>Pentapetalae</taxon>
        <taxon>rosids</taxon>
        <taxon>fabids</taxon>
        <taxon>Fabales</taxon>
        <taxon>Fabaceae</taxon>
        <taxon>Papilionoideae</taxon>
        <taxon>50 kb inversion clade</taxon>
        <taxon>NPAAA clade</taxon>
        <taxon>Hologalegina</taxon>
        <taxon>IRL clade</taxon>
        <taxon>Cicereae</taxon>
        <taxon>Cicer</taxon>
    </lineage>
</organism>
<dbReference type="InterPro" id="IPR050188">
    <property type="entry name" value="RluA_PseudoU_synthase"/>
</dbReference>
<comment type="subcellular location">
    <subcellularLocation>
        <location evidence="1">Mitochondrion</location>
    </subcellularLocation>
</comment>
<feature type="domain" description="Pseudouridine synthase RsuA/RluA-like" evidence="5">
    <location>
        <begin position="175"/>
        <end position="344"/>
    </location>
</feature>
<proteinExistence type="inferred from homology"/>
<dbReference type="Gene3D" id="3.30.2350.10">
    <property type="entry name" value="Pseudouridine synthase"/>
    <property type="match status" value="1"/>
</dbReference>
<evidence type="ECO:0000256" key="4">
    <source>
        <dbReference type="ARBA" id="ARBA00023235"/>
    </source>
</evidence>
<dbReference type="CDD" id="cd02869">
    <property type="entry name" value="PseudoU_synth_RluA_like"/>
    <property type="match status" value="1"/>
</dbReference>
<dbReference type="eggNOG" id="KOG1919">
    <property type="taxonomic scope" value="Eukaryota"/>
</dbReference>
<dbReference type="InterPro" id="IPR020103">
    <property type="entry name" value="PsdUridine_synth_cat_dom_sf"/>
</dbReference>
<dbReference type="GO" id="GO:0009982">
    <property type="term" value="F:pseudouridine synthase activity"/>
    <property type="evidence" value="ECO:0007669"/>
    <property type="project" value="InterPro"/>
</dbReference>
<dbReference type="Proteomes" id="UP000087171">
    <property type="component" value="Chromosome Ca8"/>
</dbReference>
<evidence type="ECO:0000256" key="2">
    <source>
        <dbReference type="ARBA" id="ARBA00010876"/>
    </source>
</evidence>
<dbReference type="PaxDb" id="3827-XP_004511295.1"/>
<dbReference type="PANTHER" id="PTHR21600:SF81">
    <property type="entry name" value="21S RRNA PSEUDOURIDINE(2819) SYNTHASE"/>
    <property type="match status" value="1"/>
</dbReference>
<sequence>MGHKEWKPEISPSKQPLLGLVSLGKKTAAEVKMLVRVGVVRSWSRQCHMSADDAKWLTLPAVSATVKSSSNEVSSSSSTTALKWVTQCCPQIPKTLVHKLFRLRQVRMLPNSPLIADKLKRVGAKDTLNSGDRIFLPNSVKQQHQHQQTPKQPLTLTPKQIKFMRSLVIYKDPATVVLNKPPGMPVQGGINIKWSLDALAASSLNYDYSQPPRLVHRLDRDCSGILVMGRTQTSTVVLHSIFRDKTSRASDHNDTEKRILQRRYWALVIGRPRRSGGLITSPLGKVVVDNGKSDRITIVNNSTLVSSQHAVTEYRVLGSSSDGYTWLELSPLTGRKHQLRVHCAEVLGTPIVGDYKYGWQAHKKWGHFDLCNLEDSTEELLKEETLPFGLNLNKGSISDKHPRLHLHCKQIILPNISQALQDVQSLSASNCDLSVVEALKLEAELPPYMQRSWDVTNS</sequence>
<keyword evidence="6" id="KW-1185">Reference proteome</keyword>
<dbReference type="AlphaFoldDB" id="A0A1S2YX00"/>